<dbReference type="PROSITE" id="PS50932">
    <property type="entry name" value="HTH_LACI_2"/>
    <property type="match status" value="1"/>
</dbReference>
<dbReference type="AlphaFoldDB" id="A0A934QC76"/>
<accession>A0A934QC76</accession>
<dbReference type="RefSeq" id="WP_200130824.1">
    <property type="nucleotide sequence ID" value="NZ_JAEHOI010000001.1"/>
</dbReference>
<proteinExistence type="predicted"/>
<evidence type="ECO:0000256" key="1">
    <source>
        <dbReference type="ARBA" id="ARBA00022491"/>
    </source>
</evidence>
<keyword evidence="7" id="KW-1185">Reference proteome</keyword>
<dbReference type="InterPro" id="IPR010982">
    <property type="entry name" value="Lambda_DNA-bd_dom_sf"/>
</dbReference>
<evidence type="ECO:0000256" key="2">
    <source>
        <dbReference type="ARBA" id="ARBA00023015"/>
    </source>
</evidence>
<name>A0A934QC76_9MICO</name>
<dbReference type="Gene3D" id="3.40.50.2300">
    <property type="match status" value="2"/>
</dbReference>
<sequence length="343" mass="36379">MTRHGESARTPVPTLKEIADVAGVHASTVSRALRPTRPGREPSAEVRRIRALADEMGYRPNFIAAGLRTQRTRTIGVVIPRLADGVIASLCQAIEATATAAGYQILIATPPDEVEPQLRSIDLLQDRQVDGLLITSLHLGHPEMLARMRASGVPTLAVNRTGNDSITAVTADDRTGGRLATEHLLELGHRRIGIIAGPRHASTAWRRTLGYRDALTRAGIPVDDQLIVHTDFEVEGGIAGANLLLDLPEPPTAIFAVNDTAAVGALGVARDRGLRIPDDLSLVGYNDIPLVGQLPVPLTTVRSPAAEVGVSAVEQLLLGMSGGEMSARTLPVELIVRGSTTGR</sequence>
<feature type="domain" description="HTH lacI-type" evidence="5">
    <location>
        <begin position="13"/>
        <end position="69"/>
    </location>
</feature>
<dbReference type="EMBL" id="JAEHOI010000001">
    <property type="protein sequence ID" value="MBK0420612.1"/>
    <property type="molecule type" value="Genomic_DNA"/>
</dbReference>
<dbReference type="CDD" id="cd06285">
    <property type="entry name" value="PBP1_LacI-like"/>
    <property type="match status" value="1"/>
</dbReference>
<dbReference type="CDD" id="cd01392">
    <property type="entry name" value="HTH_LacI"/>
    <property type="match status" value="1"/>
</dbReference>
<keyword evidence="3 6" id="KW-0238">DNA-binding</keyword>
<dbReference type="SMART" id="SM00354">
    <property type="entry name" value="HTH_LACI"/>
    <property type="match status" value="1"/>
</dbReference>
<protein>
    <submittedName>
        <fullName evidence="6">LacI family DNA-binding transcriptional regulator</fullName>
    </submittedName>
</protein>
<keyword evidence="2" id="KW-0805">Transcription regulation</keyword>
<dbReference type="Proteomes" id="UP000618733">
    <property type="component" value="Unassembled WGS sequence"/>
</dbReference>
<comment type="caution">
    <text evidence="6">The sequence shown here is derived from an EMBL/GenBank/DDBJ whole genome shotgun (WGS) entry which is preliminary data.</text>
</comment>
<dbReference type="SUPFAM" id="SSF53822">
    <property type="entry name" value="Periplasmic binding protein-like I"/>
    <property type="match status" value="1"/>
</dbReference>
<reference evidence="6" key="1">
    <citation type="submission" date="2020-12" db="EMBL/GenBank/DDBJ databases">
        <title>Leucobacter sp. CAS2, isolated from Chromium sludge.</title>
        <authorList>
            <person name="Xu Z."/>
        </authorList>
    </citation>
    <scope>NUCLEOTIDE SEQUENCE</scope>
    <source>
        <strain evidence="6">CSA2</strain>
    </source>
</reference>
<dbReference type="PANTHER" id="PTHR30146:SF148">
    <property type="entry name" value="HTH-TYPE TRANSCRIPTIONAL REPRESSOR PURR-RELATED"/>
    <property type="match status" value="1"/>
</dbReference>
<keyword evidence="4" id="KW-0804">Transcription</keyword>
<dbReference type="Pfam" id="PF00356">
    <property type="entry name" value="LacI"/>
    <property type="match status" value="1"/>
</dbReference>
<dbReference type="InterPro" id="IPR028082">
    <property type="entry name" value="Peripla_BP_I"/>
</dbReference>
<keyword evidence="1" id="KW-0678">Repressor</keyword>
<evidence type="ECO:0000313" key="6">
    <source>
        <dbReference type="EMBL" id="MBK0420612.1"/>
    </source>
</evidence>
<dbReference type="GO" id="GO:0000976">
    <property type="term" value="F:transcription cis-regulatory region binding"/>
    <property type="evidence" value="ECO:0007669"/>
    <property type="project" value="TreeGrafter"/>
</dbReference>
<dbReference type="Gene3D" id="1.10.260.40">
    <property type="entry name" value="lambda repressor-like DNA-binding domains"/>
    <property type="match status" value="1"/>
</dbReference>
<gene>
    <name evidence="6" type="ORF">JD292_00770</name>
</gene>
<dbReference type="InterPro" id="IPR046335">
    <property type="entry name" value="LacI/GalR-like_sensor"/>
</dbReference>
<dbReference type="GO" id="GO:0003700">
    <property type="term" value="F:DNA-binding transcription factor activity"/>
    <property type="evidence" value="ECO:0007669"/>
    <property type="project" value="TreeGrafter"/>
</dbReference>
<dbReference type="SUPFAM" id="SSF47413">
    <property type="entry name" value="lambda repressor-like DNA-binding domains"/>
    <property type="match status" value="1"/>
</dbReference>
<evidence type="ECO:0000256" key="4">
    <source>
        <dbReference type="ARBA" id="ARBA00023163"/>
    </source>
</evidence>
<dbReference type="Pfam" id="PF13377">
    <property type="entry name" value="Peripla_BP_3"/>
    <property type="match status" value="1"/>
</dbReference>
<evidence type="ECO:0000259" key="5">
    <source>
        <dbReference type="PROSITE" id="PS50932"/>
    </source>
</evidence>
<evidence type="ECO:0000313" key="7">
    <source>
        <dbReference type="Proteomes" id="UP000618733"/>
    </source>
</evidence>
<dbReference type="InterPro" id="IPR000843">
    <property type="entry name" value="HTH_LacI"/>
</dbReference>
<dbReference type="PANTHER" id="PTHR30146">
    <property type="entry name" value="LACI-RELATED TRANSCRIPTIONAL REPRESSOR"/>
    <property type="match status" value="1"/>
</dbReference>
<organism evidence="6 7">
    <name type="scientific">Leucobacter edaphi</name>
    <dbReference type="NCBI Taxonomy" id="2796472"/>
    <lineage>
        <taxon>Bacteria</taxon>
        <taxon>Bacillati</taxon>
        <taxon>Actinomycetota</taxon>
        <taxon>Actinomycetes</taxon>
        <taxon>Micrococcales</taxon>
        <taxon>Microbacteriaceae</taxon>
        <taxon>Leucobacter</taxon>
    </lineage>
</organism>
<evidence type="ECO:0000256" key="3">
    <source>
        <dbReference type="ARBA" id="ARBA00023125"/>
    </source>
</evidence>